<organism evidence="2 3">
    <name type="scientific">Lacibacter cauensis</name>
    <dbReference type="NCBI Taxonomy" id="510947"/>
    <lineage>
        <taxon>Bacteria</taxon>
        <taxon>Pseudomonadati</taxon>
        <taxon>Bacteroidota</taxon>
        <taxon>Chitinophagia</taxon>
        <taxon>Chitinophagales</taxon>
        <taxon>Chitinophagaceae</taxon>
        <taxon>Lacibacter</taxon>
    </lineage>
</organism>
<dbReference type="Proteomes" id="UP000316167">
    <property type="component" value="Unassembled WGS sequence"/>
</dbReference>
<gene>
    <name evidence="2" type="ORF">IQ13_1793</name>
</gene>
<accession>A0A562SSA9</accession>
<protein>
    <recommendedName>
        <fullName evidence="4">DUF2784 family protein</fullName>
    </recommendedName>
</protein>
<keyword evidence="3" id="KW-1185">Reference proteome</keyword>
<evidence type="ECO:0008006" key="4">
    <source>
        <dbReference type="Google" id="ProtNLM"/>
    </source>
</evidence>
<keyword evidence="1" id="KW-0472">Membrane</keyword>
<reference evidence="2 3" key="1">
    <citation type="journal article" date="2015" name="Stand. Genomic Sci.">
        <title>Genomic Encyclopedia of Bacterial and Archaeal Type Strains, Phase III: the genomes of soil and plant-associated and newly described type strains.</title>
        <authorList>
            <person name="Whitman W.B."/>
            <person name="Woyke T."/>
            <person name="Klenk H.P."/>
            <person name="Zhou Y."/>
            <person name="Lilburn T.G."/>
            <person name="Beck B.J."/>
            <person name="De Vos P."/>
            <person name="Vandamme P."/>
            <person name="Eisen J.A."/>
            <person name="Garrity G."/>
            <person name="Hugenholtz P."/>
            <person name="Kyrpides N.C."/>
        </authorList>
    </citation>
    <scope>NUCLEOTIDE SEQUENCE [LARGE SCALE GENOMIC DNA]</scope>
    <source>
        <strain evidence="2 3">CGMCC 1.7271</strain>
    </source>
</reference>
<proteinExistence type="predicted"/>
<name>A0A562SSA9_9BACT</name>
<comment type="caution">
    <text evidence="2">The sequence shown here is derived from an EMBL/GenBank/DDBJ whole genome shotgun (WGS) entry which is preliminary data.</text>
</comment>
<dbReference type="EMBL" id="VLLE01000003">
    <property type="protein sequence ID" value="TWI83680.1"/>
    <property type="molecule type" value="Genomic_DNA"/>
</dbReference>
<evidence type="ECO:0000256" key="1">
    <source>
        <dbReference type="SAM" id="Phobius"/>
    </source>
</evidence>
<keyword evidence="1" id="KW-0812">Transmembrane</keyword>
<dbReference type="OrthoDB" id="9841480at2"/>
<dbReference type="AlphaFoldDB" id="A0A562SSA9"/>
<evidence type="ECO:0000313" key="3">
    <source>
        <dbReference type="Proteomes" id="UP000316167"/>
    </source>
</evidence>
<evidence type="ECO:0000313" key="2">
    <source>
        <dbReference type="EMBL" id="TWI83680.1"/>
    </source>
</evidence>
<sequence length="114" mass="13116">MFSPQVKSNIIFVVHCILTAGAYAAPFLLNWKILVPVFVATILQHAIWGRCLLNAKHGLSEEDGSTFYSEAFERMGFQPNKVKLRFFVRKILYSLLTAVTLLWQVLLKNEPLWF</sequence>
<keyword evidence="1" id="KW-1133">Transmembrane helix</keyword>
<dbReference type="RefSeq" id="WP_144885975.1">
    <property type="nucleotide sequence ID" value="NZ_VLLE01000003.1"/>
</dbReference>
<feature type="transmembrane region" description="Helical" evidence="1">
    <location>
        <begin position="91"/>
        <end position="107"/>
    </location>
</feature>